<dbReference type="GO" id="GO:0005840">
    <property type="term" value="C:ribosome"/>
    <property type="evidence" value="ECO:0007669"/>
    <property type="project" value="UniProtKB-KW"/>
</dbReference>
<feature type="domain" description="N-acetyltransferase" evidence="3">
    <location>
        <begin position="1"/>
        <end position="145"/>
    </location>
</feature>
<dbReference type="CDD" id="cd04301">
    <property type="entry name" value="NAT_SF"/>
    <property type="match status" value="1"/>
</dbReference>
<dbReference type="RefSeq" id="WP_165872721.1">
    <property type="nucleotide sequence ID" value="NZ_OU594967.1"/>
</dbReference>
<keyword evidence="4" id="KW-0687">Ribonucleoprotein</keyword>
<keyword evidence="4" id="KW-0689">Ribosomal protein</keyword>
<dbReference type="Proteomes" id="UP000295565">
    <property type="component" value="Unassembled WGS sequence"/>
</dbReference>
<name>A0A4R1JN45_9GAMM</name>
<dbReference type="AlphaFoldDB" id="A0A4R1JN45"/>
<evidence type="ECO:0000313" key="5">
    <source>
        <dbReference type="Proteomes" id="UP000295565"/>
    </source>
</evidence>
<dbReference type="GO" id="GO:0016747">
    <property type="term" value="F:acyltransferase activity, transferring groups other than amino-acyl groups"/>
    <property type="evidence" value="ECO:0007669"/>
    <property type="project" value="InterPro"/>
</dbReference>
<dbReference type="PROSITE" id="PS51186">
    <property type="entry name" value="GNAT"/>
    <property type="match status" value="1"/>
</dbReference>
<keyword evidence="1" id="KW-0808">Transferase</keyword>
<dbReference type="PANTHER" id="PTHR43800:SF1">
    <property type="entry name" value="PEPTIDYL-LYSINE N-ACETYLTRANSFERASE YJAB"/>
    <property type="match status" value="1"/>
</dbReference>
<evidence type="ECO:0000256" key="2">
    <source>
        <dbReference type="ARBA" id="ARBA00023315"/>
    </source>
</evidence>
<evidence type="ECO:0000313" key="4">
    <source>
        <dbReference type="EMBL" id="TCK51939.1"/>
    </source>
</evidence>
<proteinExistence type="predicted"/>
<protein>
    <submittedName>
        <fullName evidence="4">Ribosomal protein S18 acetylase RimI-like enzyme</fullName>
    </submittedName>
</protein>
<comment type="caution">
    <text evidence="4">The sequence shown here is derived from an EMBL/GenBank/DDBJ whole genome shotgun (WGS) entry which is preliminary data.</text>
</comment>
<dbReference type="InterPro" id="IPR000182">
    <property type="entry name" value="GNAT_dom"/>
</dbReference>
<keyword evidence="5" id="KW-1185">Reference proteome</keyword>
<keyword evidence="2" id="KW-0012">Acyltransferase</keyword>
<evidence type="ECO:0000259" key="3">
    <source>
        <dbReference type="PROSITE" id="PS51186"/>
    </source>
</evidence>
<reference evidence="4 5" key="1">
    <citation type="submission" date="2019-03" db="EMBL/GenBank/DDBJ databases">
        <title>Genomic Encyclopedia of Type Strains, Phase IV (KMG-IV): sequencing the most valuable type-strain genomes for metagenomic binning, comparative biology and taxonomic classification.</title>
        <authorList>
            <person name="Goeker M."/>
        </authorList>
    </citation>
    <scope>NUCLEOTIDE SEQUENCE [LARGE SCALE GENOMIC DNA]</scope>
    <source>
        <strain evidence="4 5">DSM 18577</strain>
    </source>
</reference>
<dbReference type="SUPFAM" id="SSF55729">
    <property type="entry name" value="Acyl-CoA N-acyltransferases (Nat)"/>
    <property type="match status" value="1"/>
</dbReference>
<evidence type="ECO:0000256" key="1">
    <source>
        <dbReference type="ARBA" id="ARBA00022679"/>
    </source>
</evidence>
<gene>
    <name evidence="4" type="ORF">EV690_2032</name>
</gene>
<organism evidence="4 5">
    <name type="scientific">Celerinatantimonas diazotrophica</name>
    <dbReference type="NCBI Taxonomy" id="412034"/>
    <lineage>
        <taxon>Bacteria</taxon>
        <taxon>Pseudomonadati</taxon>
        <taxon>Pseudomonadota</taxon>
        <taxon>Gammaproteobacteria</taxon>
        <taxon>Celerinatantimonadaceae</taxon>
        <taxon>Celerinatantimonas</taxon>
    </lineage>
</organism>
<accession>A0A4R1JN45</accession>
<sequence length="148" mass="17303">MIRRATSVDLPSVAILSKQLGYPVTLAQLEERFGKLTQNEQIWVYEQQQRIVAWLQCDWRNNLISDSTLEVIAMVVDQTFRGRGIGKKLLEFIQEQANEHNVSITVRSQIKRKRAHHFYEKNGFDLQKTQHLFYHPLTTPPKDAEPSR</sequence>
<dbReference type="EMBL" id="SMGD01000013">
    <property type="protein sequence ID" value="TCK51939.1"/>
    <property type="molecule type" value="Genomic_DNA"/>
</dbReference>
<dbReference type="Pfam" id="PF13508">
    <property type="entry name" value="Acetyltransf_7"/>
    <property type="match status" value="1"/>
</dbReference>
<dbReference type="PANTHER" id="PTHR43800">
    <property type="entry name" value="PEPTIDYL-LYSINE N-ACETYLTRANSFERASE YJAB"/>
    <property type="match status" value="1"/>
</dbReference>
<dbReference type="InterPro" id="IPR016181">
    <property type="entry name" value="Acyl_CoA_acyltransferase"/>
</dbReference>
<dbReference type="Gene3D" id="3.40.630.30">
    <property type="match status" value="1"/>
</dbReference>